<reference evidence="2" key="1">
    <citation type="journal article" date="2013" name="Science">
        <title>The Amborella genome and the evolution of flowering plants.</title>
        <authorList>
            <consortium name="Amborella Genome Project"/>
        </authorList>
    </citation>
    <scope>NUCLEOTIDE SEQUENCE [LARGE SCALE GENOMIC DNA]</scope>
</reference>
<dbReference type="Proteomes" id="UP000017836">
    <property type="component" value="Unassembled WGS sequence"/>
</dbReference>
<dbReference type="AlphaFoldDB" id="W1NT92"/>
<evidence type="ECO:0000313" key="1">
    <source>
        <dbReference type="EMBL" id="ERN00577.1"/>
    </source>
</evidence>
<proteinExistence type="predicted"/>
<organism evidence="1 2">
    <name type="scientific">Amborella trichopoda</name>
    <dbReference type="NCBI Taxonomy" id="13333"/>
    <lineage>
        <taxon>Eukaryota</taxon>
        <taxon>Viridiplantae</taxon>
        <taxon>Streptophyta</taxon>
        <taxon>Embryophyta</taxon>
        <taxon>Tracheophyta</taxon>
        <taxon>Spermatophyta</taxon>
        <taxon>Magnoliopsida</taxon>
        <taxon>Amborellales</taxon>
        <taxon>Amborellaceae</taxon>
        <taxon>Amborella</taxon>
    </lineage>
</organism>
<dbReference type="Gramene" id="ERN00577">
    <property type="protein sequence ID" value="ERN00577"/>
    <property type="gene ID" value="AMTR_s00091p00022650"/>
</dbReference>
<keyword evidence="2" id="KW-1185">Reference proteome</keyword>
<accession>W1NT92</accession>
<dbReference type="EMBL" id="KI394855">
    <property type="protein sequence ID" value="ERN00577.1"/>
    <property type="molecule type" value="Genomic_DNA"/>
</dbReference>
<protein>
    <submittedName>
        <fullName evidence="1">Uncharacterized protein</fullName>
    </submittedName>
</protein>
<sequence length="150" mass="16966">MQLPEFLGKTAANLTAFGVLKAHQLKGNMGELAQMAEEILKLEKLVSLILNPPISPLLYFVPSIFGYVEDRLEEFKGDLAYRGRFHLTLKAHLLKEGEYAALGESRSGIRRLASPFFGAILLKLRFYCHGSAWRWETSHCPIWNQVAFPC</sequence>
<evidence type="ECO:0000313" key="2">
    <source>
        <dbReference type="Proteomes" id="UP000017836"/>
    </source>
</evidence>
<gene>
    <name evidence="1" type="ORF">AMTR_s00091p00022650</name>
</gene>
<dbReference type="HOGENOM" id="CLU_1743003_0_0_1"/>
<name>W1NT92_AMBTC</name>